<dbReference type="GO" id="GO:0015421">
    <property type="term" value="F:ABC-type oligopeptide transporter activity"/>
    <property type="evidence" value="ECO:0007669"/>
    <property type="project" value="TreeGrafter"/>
</dbReference>
<dbReference type="AlphaFoldDB" id="A0AAI8AMC2"/>
<evidence type="ECO:0000256" key="5">
    <source>
        <dbReference type="ARBA" id="ARBA00022840"/>
    </source>
</evidence>
<dbReference type="PROSITE" id="PS50929">
    <property type="entry name" value="ABC_TM1F"/>
    <property type="match status" value="1"/>
</dbReference>
<comment type="subcellular location">
    <subcellularLocation>
        <location evidence="1">Cell membrane</location>
        <topology evidence="1">Multi-pass membrane protein</topology>
    </subcellularLocation>
</comment>
<protein>
    <recommendedName>
        <fullName evidence="13">ABC transporter ATP-binding protein</fullName>
    </recommendedName>
</protein>
<evidence type="ECO:0000256" key="3">
    <source>
        <dbReference type="ARBA" id="ARBA00022692"/>
    </source>
</evidence>
<dbReference type="InterPro" id="IPR039421">
    <property type="entry name" value="Type_1_exporter"/>
</dbReference>
<feature type="domain" description="ABC transmembrane type-1" evidence="10">
    <location>
        <begin position="13"/>
        <end position="303"/>
    </location>
</feature>
<dbReference type="PANTHER" id="PTHR43394:SF1">
    <property type="entry name" value="ATP-BINDING CASSETTE SUB-FAMILY B MEMBER 10, MITOCHONDRIAL"/>
    <property type="match status" value="1"/>
</dbReference>
<evidence type="ECO:0000259" key="10">
    <source>
        <dbReference type="PROSITE" id="PS50929"/>
    </source>
</evidence>
<evidence type="ECO:0000313" key="12">
    <source>
        <dbReference type="Proteomes" id="UP000009399"/>
    </source>
</evidence>
<evidence type="ECO:0008006" key="13">
    <source>
        <dbReference type="Google" id="ProtNLM"/>
    </source>
</evidence>
<dbReference type="InterPro" id="IPR027417">
    <property type="entry name" value="P-loop_NTPase"/>
</dbReference>
<evidence type="ECO:0000313" key="11">
    <source>
        <dbReference type="EMBL" id="AFX74102.1"/>
    </source>
</evidence>
<feature type="transmembrane region" description="Helical" evidence="8">
    <location>
        <begin position="158"/>
        <end position="177"/>
    </location>
</feature>
<dbReference type="KEGG" id="mhs:MOS_173"/>
<dbReference type="InterPro" id="IPR011527">
    <property type="entry name" value="ABC1_TM_dom"/>
</dbReference>
<evidence type="ECO:0000256" key="6">
    <source>
        <dbReference type="ARBA" id="ARBA00022989"/>
    </source>
</evidence>
<evidence type="ECO:0000256" key="7">
    <source>
        <dbReference type="ARBA" id="ARBA00023136"/>
    </source>
</evidence>
<accession>A0AAI8AMC2</accession>
<keyword evidence="3 8" id="KW-0812">Transmembrane</keyword>
<gene>
    <name evidence="11" type="ORF">MOS_173</name>
</gene>
<evidence type="ECO:0000256" key="8">
    <source>
        <dbReference type="SAM" id="Phobius"/>
    </source>
</evidence>
<dbReference type="EMBL" id="CP003914">
    <property type="protein sequence ID" value="AFX74102.1"/>
    <property type="molecule type" value="Genomic_DNA"/>
</dbReference>
<dbReference type="SMART" id="SM00382">
    <property type="entry name" value="AAA"/>
    <property type="match status" value="1"/>
</dbReference>
<dbReference type="GO" id="GO:0016887">
    <property type="term" value="F:ATP hydrolysis activity"/>
    <property type="evidence" value="ECO:0007669"/>
    <property type="project" value="InterPro"/>
</dbReference>
<feature type="transmembrane region" description="Helical" evidence="8">
    <location>
        <begin position="132"/>
        <end position="152"/>
    </location>
</feature>
<keyword evidence="5" id="KW-0067">ATP-binding</keyword>
<organism evidence="11 12">
    <name type="scientific">Mesomycoplasma hyorhinis SK76</name>
    <dbReference type="NCBI Taxonomy" id="1118964"/>
    <lineage>
        <taxon>Bacteria</taxon>
        <taxon>Bacillati</taxon>
        <taxon>Mycoplasmatota</taxon>
        <taxon>Mycoplasmoidales</taxon>
        <taxon>Metamycoplasmataceae</taxon>
        <taxon>Mesomycoplasma</taxon>
    </lineage>
</organism>
<evidence type="ECO:0000256" key="4">
    <source>
        <dbReference type="ARBA" id="ARBA00022741"/>
    </source>
</evidence>
<name>A0AAI8AMC2_MESHY</name>
<dbReference type="RefSeq" id="WP_015084043.1">
    <property type="nucleotide sequence ID" value="NC_019552.1"/>
</dbReference>
<keyword evidence="6 8" id="KW-1133">Transmembrane helix</keyword>
<reference evidence="11 12" key="1">
    <citation type="journal article" date="2013" name="Genome Announc.">
        <title>Complete Genome Sequence of Mycoplasma hyorhinis Strain SK76.</title>
        <authorList>
            <person name="Goodison S."/>
            <person name="Urquidi V."/>
            <person name="Kumar D."/>
            <person name="Reyes L."/>
            <person name="Rosser C.J."/>
        </authorList>
    </citation>
    <scope>NUCLEOTIDE SEQUENCE [LARGE SCALE GENOMIC DNA]</scope>
    <source>
        <strain evidence="11 12">SK76</strain>
    </source>
</reference>
<dbReference type="Gene3D" id="1.20.1560.10">
    <property type="entry name" value="ABC transporter type 1, transmembrane domain"/>
    <property type="match status" value="1"/>
</dbReference>
<proteinExistence type="inferred from homology"/>
<feature type="transmembrane region" description="Helical" evidence="8">
    <location>
        <begin position="12"/>
        <end position="33"/>
    </location>
</feature>
<feature type="transmembrane region" description="Helical" evidence="8">
    <location>
        <begin position="251"/>
        <end position="270"/>
    </location>
</feature>
<keyword evidence="7 8" id="KW-0472">Membrane</keyword>
<dbReference type="GO" id="GO:0005524">
    <property type="term" value="F:ATP binding"/>
    <property type="evidence" value="ECO:0007669"/>
    <property type="project" value="UniProtKB-KW"/>
</dbReference>
<dbReference type="GO" id="GO:0005886">
    <property type="term" value="C:plasma membrane"/>
    <property type="evidence" value="ECO:0007669"/>
    <property type="project" value="UniProtKB-SubCell"/>
</dbReference>
<dbReference type="Gene3D" id="3.40.50.300">
    <property type="entry name" value="P-loop containing nucleotide triphosphate hydrolases"/>
    <property type="match status" value="1"/>
</dbReference>
<sequence>MKIFWKKYKFLWILQVIVLLLVSVGTLLSGYYYGKMVRQIQTDAQNNSFNTGWSKFFIIFITLLGIQLYSFLISFIKGYIQSRIRFRIFSSVSLEVAQRFEQAKSTEIKKFSESKMWNYLFNDADIYFNENILNWISFLNKIFDIVMTIFVAALINSILIAAFLGVLVVSFFLSFTFQKKQKEAIINFSTAQEKLFDKLANLFEGYDRLYFANKTYVIKEQMQEQLYEMYLSELKKNYLEQFVKDGFITQVLYAIKLIATTLIIFAIFYTKLDVQSLIFFRFLFDIFLDSVPTMSMNLRKIKASKVVIEKLKLKHIILDTNTQIISNIEKLEFKNVNFSYDDKNNVLNNFNFVFEKNKKYALVGESGKGKSTILKIILGIEDNYTGSILWNNKELKTIKESSLRENVSFLDGSNFLFRDSVDNNIALWDKQLNKNKVKQMLEYFNLTKELKDFQQFNKENIVSLSEGQKQRITLARLMYTEPKFIILDEVFANLDKNNADNIKEKLLLDPNLTIIMVSHHLDAKDRKYFDQIIDFNTL</sequence>
<dbReference type="SUPFAM" id="SSF52540">
    <property type="entry name" value="P-loop containing nucleoside triphosphate hydrolases"/>
    <property type="match status" value="1"/>
</dbReference>
<evidence type="ECO:0000256" key="2">
    <source>
        <dbReference type="ARBA" id="ARBA00005417"/>
    </source>
</evidence>
<dbReference type="SUPFAM" id="SSF90123">
    <property type="entry name" value="ABC transporter transmembrane region"/>
    <property type="match status" value="1"/>
</dbReference>
<dbReference type="InterPro" id="IPR036640">
    <property type="entry name" value="ABC1_TM_sf"/>
</dbReference>
<feature type="transmembrane region" description="Helical" evidence="8">
    <location>
        <begin position="53"/>
        <end position="76"/>
    </location>
</feature>
<dbReference type="PANTHER" id="PTHR43394">
    <property type="entry name" value="ATP-DEPENDENT PERMEASE MDL1, MITOCHONDRIAL"/>
    <property type="match status" value="1"/>
</dbReference>
<dbReference type="Proteomes" id="UP000009399">
    <property type="component" value="Chromosome"/>
</dbReference>
<dbReference type="InterPro" id="IPR003593">
    <property type="entry name" value="AAA+_ATPase"/>
</dbReference>
<dbReference type="InterPro" id="IPR003439">
    <property type="entry name" value="ABC_transporter-like_ATP-bd"/>
</dbReference>
<comment type="similarity">
    <text evidence="2">Belongs to the ABC transporter superfamily.</text>
</comment>
<dbReference type="CDD" id="cd03228">
    <property type="entry name" value="ABCC_MRP_Like"/>
    <property type="match status" value="1"/>
</dbReference>
<feature type="domain" description="ABC transporter" evidence="9">
    <location>
        <begin position="331"/>
        <end position="536"/>
    </location>
</feature>
<evidence type="ECO:0000259" key="9">
    <source>
        <dbReference type="PROSITE" id="PS50893"/>
    </source>
</evidence>
<dbReference type="PROSITE" id="PS50893">
    <property type="entry name" value="ABC_TRANSPORTER_2"/>
    <property type="match status" value="1"/>
</dbReference>
<evidence type="ECO:0000256" key="1">
    <source>
        <dbReference type="ARBA" id="ARBA00004651"/>
    </source>
</evidence>
<keyword evidence="4" id="KW-0547">Nucleotide-binding</keyword>
<dbReference type="Pfam" id="PF00005">
    <property type="entry name" value="ABC_tran"/>
    <property type="match status" value="1"/>
</dbReference>